<comment type="caution">
    <text evidence="2">The sequence shown here is derived from an EMBL/GenBank/DDBJ whole genome shotgun (WGS) entry which is preliminary data.</text>
</comment>
<organism evidence="2 3">
    <name type="scientific">Pseudaminobacter soli</name>
    <name type="common">ex Li et al. 2025</name>
    <dbReference type="NCBI Taxonomy" id="1295366"/>
    <lineage>
        <taxon>Bacteria</taxon>
        <taxon>Pseudomonadati</taxon>
        <taxon>Pseudomonadota</taxon>
        <taxon>Alphaproteobacteria</taxon>
        <taxon>Hyphomicrobiales</taxon>
        <taxon>Phyllobacteriaceae</taxon>
        <taxon>Pseudaminobacter</taxon>
    </lineage>
</organism>
<gene>
    <name evidence="2" type="ORF">C7I85_17860</name>
</gene>
<keyword evidence="3" id="KW-1185">Reference proteome</keyword>
<dbReference type="Pfam" id="PF04230">
    <property type="entry name" value="PS_pyruv_trans"/>
    <property type="match status" value="1"/>
</dbReference>
<accession>A0A2P7S8L5</accession>
<dbReference type="PANTHER" id="PTHR36836:SF1">
    <property type="entry name" value="COLANIC ACID BIOSYNTHESIS PROTEIN WCAK"/>
    <property type="match status" value="1"/>
</dbReference>
<evidence type="ECO:0000259" key="1">
    <source>
        <dbReference type="Pfam" id="PF04230"/>
    </source>
</evidence>
<name>A0A2P7S8L5_9HYPH</name>
<sequence length="374" mass="40786">MINDTSTKAHLGCRIVVSQITSLAASVGIRIAATASVHTDWRKHDGLLDLMRSADLVIVNGEGTLHDSTHSAHALAEVGPFCQGAGVPSVLMNTVYQRNDSKIASDCQAFDRIYARESRSAKAMRDVGLRAEVVPDLTLSSEAMSELIKLPKSSTIITTDNANGDSFSRIKRVAVARSDVSFLHLDGSEPANPFADNSSLPECVYTDAGRLDRAGPPELRKNPLFRPLRKSLFKPKMLGHMRMERELRKPQSTSEILAKIASSRGVVAGRFHAMCMAMLAARPFAAMSSNTYKVEGLLEDADLAHLITNDPHEAYRKVEEWNDEDSFSIAAYVQKAKDKAKAMFAEVSSLSIAPTVAGPILYLQDCFGFDFLLG</sequence>
<proteinExistence type="predicted"/>
<dbReference type="AlphaFoldDB" id="A0A2P7S8L5"/>
<evidence type="ECO:0000313" key="3">
    <source>
        <dbReference type="Proteomes" id="UP000240653"/>
    </source>
</evidence>
<dbReference type="OrthoDB" id="1123495at2"/>
<dbReference type="PANTHER" id="PTHR36836">
    <property type="entry name" value="COLANIC ACID BIOSYNTHESIS PROTEIN WCAK"/>
    <property type="match status" value="1"/>
</dbReference>
<dbReference type="RefSeq" id="WP_106725369.1">
    <property type="nucleotide sequence ID" value="NZ_PXYL01000009.1"/>
</dbReference>
<dbReference type="EMBL" id="PXYL01000009">
    <property type="protein sequence ID" value="PSJ58836.1"/>
    <property type="molecule type" value="Genomic_DNA"/>
</dbReference>
<dbReference type="Proteomes" id="UP000240653">
    <property type="component" value="Unassembled WGS sequence"/>
</dbReference>
<evidence type="ECO:0000313" key="2">
    <source>
        <dbReference type="EMBL" id="PSJ58836.1"/>
    </source>
</evidence>
<reference evidence="2 3" key="1">
    <citation type="submission" date="2018-03" db="EMBL/GenBank/DDBJ databases">
        <title>The draft genome of Mesorhizobium soli JCM 19897.</title>
        <authorList>
            <person name="Li L."/>
            <person name="Liu L."/>
            <person name="Liang L."/>
            <person name="Wang T."/>
            <person name="Zhang X."/>
        </authorList>
    </citation>
    <scope>NUCLEOTIDE SEQUENCE [LARGE SCALE GENOMIC DNA]</scope>
    <source>
        <strain evidence="2 3">JCM 19897</strain>
    </source>
</reference>
<protein>
    <recommendedName>
        <fullName evidence="1">Polysaccharide pyruvyl transferase domain-containing protein</fullName>
    </recommendedName>
</protein>
<feature type="domain" description="Polysaccharide pyruvyl transferase" evidence="1">
    <location>
        <begin position="43"/>
        <end position="289"/>
    </location>
</feature>
<dbReference type="InterPro" id="IPR007345">
    <property type="entry name" value="Polysacch_pyruvyl_Trfase"/>
</dbReference>